<dbReference type="PANTHER" id="PTHR43546">
    <property type="entry name" value="UPF0173 METAL-DEPENDENT HYDROLASE MJ1163-RELATED"/>
    <property type="match status" value="1"/>
</dbReference>
<keyword evidence="3" id="KW-1185">Reference proteome</keyword>
<dbReference type="InterPro" id="IPR036866">
    <property type="entry name" value="RibonucZ/Hydroxyglut_hydro"/>
</dbReference>
<evidence type="ECO:0000313" key="3">
    <source>
        <dbReference type="Proteomes" id="UP000295292"/>
    </source>
</evidence>
<comment type="caution">
    <text evidence="2">The sequence shown here is derived from an EMBL/GenBank/DDBJ whole genome shotgun (WGS) entry which is preliminary data.</text>
</comment>
<dbReference type="RefSeq" id="WP_246032746.1">
    <property type="nucleotide sequence ID" value="NZ_SNYV01000014.1"/>
</dbReference>
<feature type="domain" description="Metallo-beta-lactamase" evidence="1">
    <location>
        <begin position="12"/>
        <end position="196"/>
    </location>
</feature>
<dbReference type="Pfam" id="PF12706">
    <property type="entry name" value="Lactamase_B_2"/>
    <property type="match status" value="1"/>
</dbReference>
<name>A0A4V3DDR2_9SPHI</name>
<accession>A0A4V3DDR2</accession>
<dbReference type="InterPro" id="IPR001279">
    <property type="entry name" value="Metallo-B-lactamas"/>
</dbReference>
<reference evidence="2 3" key="1">
    <citation type="submission" date="2019-03" db="EMBL/GenBank/DDBJ databases">
        <title>Genomic Encyclopedia of Archaeal and Bacterial Type Strains, Phase II (KMG-II): from individual species to whole genera.</title>
        <authorList>
            <person name="Goeker M."/>
        </authorList>
    </citation>
    <scope>NUCLEOTIDE SEQUENCE [LARGE SCALE GENOMIC DNA]</scope>
    <source>
        <strain evidence="2 3">DSM 28353</strain>
    </source>
</reference>
<dbReference type="PANTHER" id="PTHR43546:SF3">
    <property type="entry name" value="UPF0173 METAL-DEPENDENT HYDROLASE MJ1163"/>
    <property type="match status" value="1"/>
</dbReference>
<gene>
    <name evidence="2" type="ORF">CLV99_2397</name>
</gene>
<evidence type="ECO:0000313" key="2">
    <source>
        <dbReference type="EMBL" id="TDQ77004.1"/>
    </source>
</evidence>
<proteinExistence type="predicted"/>
<evidence type="ECO:0000259" key="1">
    <source>
        <dbReference type="SMART" id="SM00849"/>
    </source>
</evidence>
<dbReference type="CDD" id="cd06262">
    <property type="entry name" value="metallo-hydrolase-like_MBL-fold"/>
    <property type="match status" value="1"/>
</dbReference>
<dbReference type="SUPFAM" id="SSF56281">
    <property type="entry name" value="Metallo-hydrolase/oxidoreductase"/>
    <property type="match status" value="1"/>
</dbReference>
<dbReference type="AlphaFoldDB" id="A0A4V3DDR2"/>
<dbReference type="NCBIfam" id="NF001911">
    <property type="entry name" value="PRK00685.1"/>
    <property type="match status" value="1"/>
</dbReference>
<dbReference type="EMBL" id="SNYV01000014">
    <property type="protein sequence ID" value="TDQ77004.1"/>
    <property type="molecule type" value="Genomic_DNA"/>
</dbReference>
<dbReference type="Proteomes" id="UP000295292">
    <property type="component" value="Unassembled WGS sequence"/>
</dbReference>
<dbReference type="SMART" id="SM00849">
    <property type="entry name" value="Lactamase_B"/>
    <property type="match status" value="1"/>
</dbReference>
<protein>
    <submittedName>
        <fullName evidence="2">L-ascorbate metabolism protein UlaG (Beta-lactamase superfamily)</fullName>
    </submittedName>
</protein>
<organism evidence="2 3">
    <name type="scientific">Sphingobacterium yanglingense</name>
    <dbReference type="NCBI Taxonomy" id="1437280"/>
    <lineage>
        <taxon>Bacteria</taxon>
        <taxon>Pseudomonadati</taxon>
        <taxon>Bacteroidota</taxon>
        <taxon>Sphingobacteriia</taxon>
        <taxon>Sphingobacteriales</taxon>
        <taxon>Sphingobacteriaceae</taxon>
        <taxon>Sphingobacterium</taxon>
    </lineage>
</organism>
<sequence>MNANNISARYLGQSCVEFDFNGTKVLLDPFVSFNPLAKGVDVQLLQPSYIFLSHGHQDHVADMLEIQKNSDATVAAIVETAAWVRREGVSEDRVIEFNFGGTLHLPFGKVKMVYALHTNSTPDGVYGGMPCGFIFFIGDKKIYFAGDTALTLEMKLLEDLALDWAFLPIGGHYTMDMYDAVKASKLVNCKQVVGIHYDTFPPIAIDKEEAKKVFAAEGATLYLPDVGETLSL</sequence>
<dbReference type="InterPro" id="IPR050114">
    <property type="entry name" value="UPF0173_UPF0282_UlaG_hydrolase"/>
</dbReference>
<dbReference type="Gene3D" id="3.60.15.10">
    <property type="entry name" value="Ribonuclease Z/Hydroxyacylglutathione hydrolase-like"/>
    <property type="match status" value="1"/>
</dbReference>